<dbReference type="Pfam" id="PF24032">
    <property type="entry name" value="YQBQ"/>
    <property type="match status" value="1"/>
</dbReference>
<evidence type="ECO:0000313" key="2">
    <source>
        <dbReference type="EMBL" id="MBW7458398.1"/>
    </source>
</evidence>
<dbReference type="EMBL" id="JAHZIK010001181">
    <property type="protein sequence ID" value="MBW7458398.1"/>
    <property type="molecule type" value="Genomic_DNA"/>
</dbReference>
<feature type="domain" description="YqbQ/XkdQ" evidence="1">
    <location>
        <begin position="23"/>
        <end position="320"/>
    </location>
</feature>
<evidence type="ECO:0000313" key="3">
    <source>
        <dbReference type="Proteomes" id="UP001519887"/>
    </source>
</evidence>
<reference evidence="2 3" key="1">
    <citation type="submission" date="2021-07" db="EMBL/GenBank/DDBJ databases">
        <title>Paenibacillus radiodurans sp. nov., isolated from the southeastern edge of Tengger Desert.</title>
        <authorList>
            <person name="Zhang G."/>
        </authorList>
    </citation>
    <scope>NUCLEOTIDE SEQUENCE [LARGE SCALE GENOMIC DNA]</scope>
    <source>
        <strain evidence="2 3">CCM 7311</strain>
    </source>
</reference>
<comment type="caution">
    <text evidence="2">The sequence shown here is derived from an EMBL/GenBank/DDBJ whole genome shotgun (WGS) entry which is preliminary data.</text>
</comment>
<dbReference type="Proteomes" id="UP001519887">
    <property type="component" value="Unassembled WGS sequence"/>
</dbReference>
<dbReference type="InterPro" id="IPR056937">
    <property type="entry name" value="YqbQ/XkdQ"/>
</dbReference>
<organism evidence="2 3">
    <name type="scientific">Paenibacillus sepulcri</name>
    <dbReference type="NCBI Taxonomy" id="359917"/>
    <lineage>
        <taxon>Bacteria</taxon>
        <taxon>Bacillati</taxon>
        <taxon>Bacillota</taxon>
        <taxon>Bacilli</taxon>
        <taxon>Bacillales</taxon>
        <taxon>Paenibacillaceae</taxon>
        <taxon>Paenibacillus</taxon>
    </lineage>
</organism>
<dbReference type="SUPFAM" id="SSF69279">
    <property type="entry name" value="Phage tail proteins"/>
    <property type="match status" value="1"/>
</dbReference>
<keyword evidence="3" id="KW-1185">Reference proteome</keyword>
<sequence length="323" mass="37232">MYEVLLDDKLGTIWDIADIVTDITWKTSRIGKPGTLEFTLIKNSLWQDPKFLYKNGDIIRFRKENQNVFFGYIFSIDSGRDEGVRILCYDQIRYLLGKALYSFTNKTAVDVLQKIAGDYSLKLGTIDETGYKIPALLGDNISLLDIICKALDYTLIHGYGNFVLFDDFGSLSLRNIKNLLVPFWLGEESLMYDYSTKRSIDSDTYNKIKLYRDNKEKGVREVYVAQRSDTIAQWGLLELYQSIDEKLNEAQIKEMQDQLILLRNRESRTLKVDALGDLRLRAGSYVQIIIDEMGINEAYLVDECQHKFNGADHTMSLELKVVD</sequence>
<accession>A0ABS7CBZ4</accession>
<gene>
    <name evidence="2" type="ORF">K0U00_30595</name>
</gene>
<evidence type="ECO:0000259" key="1">
    <source>
        <dbReference type="Pfam" id="PF24032"/>
    </source>
</evidence>
<dbReference type="RefSeq" id="WP_210046063.1">
    <property type="nucleotide sequence ID" value="NZ_JBHLVU010000028.1"/>
</dbReference>
<proteinExistence type="predicted"/>
<name>A0ABS7CBZ4_9BACL</name>
<protein>
    <recommendedName>
        <fullName evidence="1">YqbQ/XkdQ domain-containing protein</fullName>
    </recommendedName>
</protein>